<gene>
    <name evidence="1" type="ORF">HJG54_33420</name>
</gene>
<dbReference type="Pfam" id="PF01042">
    <property type="entry name" value="Ribonuc_L-PSP"/>
    <property type="match status" value="1"/>
</dbReference>
<evidence type="ECO:0000313" key="1">
    <source>
        <dbReference type="EMBL" id="WNZ28013.1"/>
    </source>
</evidence>
<proteinExistence type="predicted"/>
<dbReference type="EMBL" id="CP053587">
    <property type="protein sequence ID" value="WNZ28013.1"/>
    <property type="molecule type" value="Genomic_DNA"/>
</dbReference>
<dbReference type="SUPFAM" id="SSF55298">
    <property type="entry name" value="YjgF-like"/>
    <property type="match status" value="1"/>
</dbReference>
<dbReference type="InterPro" id="IPR035959">
    <property type="entry name" value="RutC-like_sf"/>
</dbReference>
<dbReference type="AlphaFoldDB" id="A0AA96WLR6"/>
<organism evidence="1">
    <name type="scientific">Leptolyngbya sp. NK1-12</name>
    <dbReference type="NCBI Taxonomy" id="2547451"/>
    <lineage>
        <taxon>Bacteria</taxon>
        <taxon>Bacillati</taxon>
        <taxon>Cyanobacteriota</taxon>
        <taxon>Cyanophyceae</taxon>
        <taxon>Leptolyngbyales</taxon>
        <taxon>Leptolyngbyaceae</taxon>
        <taxon>Leptolyngbya group</taxon>
        <taxon>Leptolyngbya</taxon>
    </lineage>
</organism>
<sequence>MAAGFAAQLKQAFFNLQTALAAVGATPDQVVKITLLSVDDAERQQFRSVSRSLK</sequence>
<accession>A0AA96WLR6</accession>
<name>A0AA96WLR6_9CYAN</name>
<dbReference type="InterPro" id="IPR006175">
    <property type="entry name" value="YjgF/YER057c/UK114"/>
</dbReference>
<reference evidence="1" key="1">
    <citation type="submission" date="2020-05" db="EMBL/GenBank/DDBJ databases">
        <authorList>
            <person name="Zhu T."/>
            <person name="Keshari N."/>
            <person name="Lu X."/>
        </authorList>
    </citation>
    <scope>NUCLEOTIDE SEQUENCE</scope>
    <source>
        <strain evidence="1">NK1-12</strain>
    </source>
</reference>
<dbReference type="Gene3D" id="3.30.1330.40">
    <property type="entry name" value="RutC-like"/>
    <property type="match status" value="1"/>
</dbReference>
<protein>
    <submittedName>
        <fullName evidence="1">Uncharacterized protein</fullName>
    </submittedName>
</protein>